<comment type="caution">
    <text evidence="6">The sequence shown here is derived from an EMBL/GenBank/DDBJ whole genome shotgun (WGS) entry which is preliminary data.</text>
</comment>
<dbReference type="Gene3D" id="1.20.1090.10">
    <property type="entry name" value="Dehydroquinate synthase-like - alpha domain"/>
    <property type="match status" value="1"/>
</dbReference>
<evidence type="ECO:0000259" key="4">
    <source>
        <dbReference type="Pfam" id="PF00465"/>
    </source>
</evidence>
<keyword evidence="3" id="KW-0520">NAD</keyword>
<dbReference type="GO" id="GO:0046872">
    <property type="term" value="F:metal ion binding"/>
    <property type="evidence" value="ECO:0007669"/>
    <property type="project" value="InterPro"/>
</dbReference>
<dbReference type="RefSeq" id="WP_065421227.1">
    <property type="nucleotide sequence ID" value="NZ_CCXW01000001.1"/>
</dbReference>
<keyword evidence="7" id="KW-1185">Reference proteome</keyword>
<proteinExistence type="inferred from homology"/>
<dbReference type="SUPFAM" id="SSF56796">
    <property type="entry name" value="Dehydroquinate synthase-like"/>
    <property type="match status" value="1"/>
</dbReference>
<dbReference type="AlphaFoldDB" id="A0AAN2TTH8"/>
<sequence>MSLISYSYFMPTRVECGNGISGKIGEMIIELGATRVLIVTDKGVRAANLLEGIEKSLLSVNLDYDIFDEVEPNPSVETIHKGTQYLSLHNSDAVLAVGGGSSIDAAKGIAVMATNSGNILDYEGVEKISIPPLPIIAVPTTAGTGSEATNATVVTNKEKSFKFGVISSYLFPSLAILDPALTLQLPQGLTAAPGMDALTHAIESYTSKAANPVSQALAIQAIKMIGENLTKAYFVGTDIEARENMLVASMIAGAAFAQSRLGNVHAISHTLGGVFNIPHGIANAALLPFIMKFNLRACPDKYKDIALALGNNVAGLSTMQAAEKAIDTVIEMNQSMNIPLNIKEFGVSLEYVPKLVEDAMRSGNVFVNPRLTNAEDIQLIIERAYYGTLKESETSSPKTFLDSKVPSHLKQRIEI</sequence>
<dbReference type="FunFam" id="3.40.50.1970:FF:000003">
    <property type="entry name" value="Alcohol dehydrogenase, iron-containing"/>
    <property type="match status" value="1"/>
</dbReference>
<dbReference type="EMBL" id="CCXW01000001">
    <property type="protein sequence ID" value="CEG33252.1"/>
    <property type="molecule type" value="Genomic_DNA"/>
</dbReference>
<organism evidence="6 7">
    <name type="scientific">Peribacillus simplex</name>
    <dbReference type="NCBI Taxonomy" id="1478"/>
    <lineage>
        <taxon>Bacteria</taxon>
        <taxon>Bacillati</taxon>
        <taxon>Bacillota</taxon>
        <taxon>Bacilli</taxon>
        <taxon>Bacillales</taxon>
        <taxon>Bacillaceae</taxon>
        <taxon>Peribacillus</taxon>
    </lineage>
</organism>
<accession>A0AAN2TTH8</accession>
<name>A0AAN2TTH8_9BACI</name>
<evidence type="ECO:0000259" key="5">
    <source>
        <dbReference type="Pfam" id="PF25137"/>
    </source>
</evidence>
<dbReference type="InterPro" id="IPR056798">
    <property type="entry name" value="ADH_Fe_C"/>
</dbReference>
<dbReference type="Pfam" id="PF25137">
    <property type="entry name" value="ADH_Fe_C"/>
    <property type="match status" value="1"/>
</dbReference>
<feature type="domain" description="Fe-containing alcohol dehydrogenase-like C-terminal" evidence="5">
    <location>
        <begin position="190"/>
        <end position="385"/>
    </location>
</feature>
<dbReference type="InterPro" id="IPR039697">
    <property type="entry name" value="Alcohol_dehydrogenase_Fe"/>
</dbReference>
<comment type="similarity">
    <text evidence="1">Belongs to the iron-containing alcohol dehydrogenase family.</text>
</comment>
<evidence type="ECO:0000313" key="7">
    <source>
        <dbReference type="Proteomes" id="UP000182110"/>
    </source>
</evidence>
<dbReference type="Pfam" id="PF00465">
    <property type="entry name" value="Fe-ADH"/>
    <property type="match status" value="1"/>
</dbReference>
<evidence type="ECO:0000313" key="6">
    <source>
        <dbReference type="EMBL" id="CEG33252.1"/>
    </source>
</evidence>
<dbReference type="Proteomes" id="UP000182110">
    <property type="component" value="Unassembled WGS sequence"/>
</dbReference>
<evidence type="ECO:0000256" key="2">
    <source>
        <dbReference type="ARBA" id="ARBA00023002"/>
    </source>
</evidence>
<protein>
    <submittedName>
        <fullName evidence="6">Alcohol dehydrogenase</fullName>
    </submittedName>
</protein>
<gene>
    <name evidence="6" type="ORF">BN1180_03424</name>
</gene>
<dbReference type="PANTHER" id="PTHR11496:SF102">
    <property type="entry name" value="ALCOHOL DEHYDROGENASE 4"/>
    <property type="match status" value="1"/>
</dbReference>
<dbReference type="CDD" id="cd08551">
    <property type="entry name" value="Fe-ADH"/>
    <property type="match status" value="1"/>
</dbReference>
<evidence type="ECO:0000256" key="1">
    <source>
        <dbReference type="ARBA" id="ARBA00007358"/>
    </source>
</evidence>
<keyword evidence="2" id="KW-0560">Oxidoreductase</keyword>
<reference evidence="6 7" key="1">
    <citation type="journal article" date="2014" name="Genome Announc.">
        <title>Genome Sequence of Bacillus simplex Strain P558, Isolated from a Human Fecal Sample.</title>
        <authorList>
            <person name="Croce O."/>
            <person name="Hugon P."/>
            <person name="Lagier J.C."/>
            <person name="Bibi F."/>
            <person name="Robert C."/>
            <person name="Azhar E.I."/>
            <person name="Raoult D."/>
            <person name="Fournier P.E."/>
        </authorList>
    </citation>
    <scope>NUCLEOTIDE SEQUENCE [LARGE SCALE GENOMIC DNA]</scope>
    <source>
        <strain evidence="6 7">P558</strain>
    </source>
</reference>
<dbReference type="FunFam" id="1.20.1090.10:FF:000001">
    <property type="entry name" value="Aldehyde-alcohol dehydrogenase"/>
    <property type="match status" value="1"/>
</dbReference>
<dbReference type="PROSITE" id="PS00060">
    <property type="entry name" value="ADH_IRON_2"/>
    <property type="match status" value="1"/>
</dbReference>
<dbReference type="PANTHER" id="PTHR11496">
    <property type="entry name" value="ALCOHOL DEHYDROGENASE"/>
    <property type="match status" value="1"/>
</dbReference>
<dbReference type="Gene3D" id="3.40.50.1970">
    <property type="match status" value="1"/>
</dbReference>
<dbReference type="InterPro" id="IPR001670">
    <property type="entry name" value="ADH_Fe/GldA"/>
</dbReference>
<dbReference type="GO" id="GO:0004022">
    <property type="term" value="F:alcohol dehydrogenase (NAD+) activity"/>
    <property type="evidence" value="ECO:0007669"/>
    <property type="project" value="UniProtKB-ARBA"/>
</dbReference>
<feature type="domain" description="Alcohol dehydrogenase iron-type/glycerol dehydrogenase GldA" evidence="4">
    <location>
        <begin position="11"/>
        <end position="179"/>
    </location>
</feature>
<dbReference type="InterPro" id="IPR018211">
    <property type="entry name" value="ADH_Fe_CS"/>
</dbReference>
<evidence type="ECO:0000256" key="3">
    <source>
        <dbReference type="ARBA" id="ARBA00023027"/>
    </source>
</evidence>